<evidence type="ECO:0000259" key="5">
    <source>
        <dbReference type="Pfam" id="PF12708"/>
    </source>
</evidence>
<dbReference type="Gene3D" id="2.160.20.10">
    <property type="entry name" value="Single-stranded right-handed beta-helix, Pectin lyase-like"/>
    <property type="match status" value="1"/>
</dbReference>
<keyword evidence="3" id="KW-0624">Polysaccharide degradation</keyword>
<name>A0A1H6VZE1_9GAMM</name>
<reference evidence="6 7" key="1">
    <citation type="submission" date="2016-10" db="EMBL/GenBank/DDBJ databases">
        <authorList>
            <person name="de Groot N.N."/>
        </authorList>
    </citation>
    <scope>NUCLEOTIDE SEQUENCE [LARGE SCALE GENOMIC DNA]</scope>
    <source>
        <strain evidence="6 7">DSM 26515</strain>
    </source>
</reference>
<dbReference type="InterPro" id="IPR012334">
    <property type="entry name" value="Pectin_lyas_fold"/>
</dbReference>
<organism evidence="6 7">
    <name type="scientific">Frateuria terrea</name>
    <dbReference type="NCBI Taxonomy" id="529704"/>
    <lineage>
        <taxon>Bacteria</taxon>
        <taxon>Pseudomonadati</taxon>
        <taxon>Pseudomonadota</taxon>
        <taxon>Gammaproteobacteria</taxon>
        <taxon>Lysobacterales</taxon>
        <taxon>Rhodanobacteraceae</taxon>
        <taxon>Frateuria</taxon>
    </lineage>
</organism>
<dbReference type="SUPFAM" id="SSF51126">
    <property type="entry name" value="Pectin lyase-like"/>
    <property type="match status" value="1"/>
</dbReference>
<evidence type="ECO:0000313" key="6">
    <source>
        <dbReference type="EMBL" id="SEJ10009.1"/>
    </source>
</evidence>
<feature type="chain" id="PRO_5011651191" evidence="4">
    <location>
        <begin position="35"/>
        <end position="373"/>
    </location>
</feature>
<dbReference type="InterPro" id="IPR011050">
    <property type="entry name" value="Pectin_lyase_fold/virulence"/>
</dbReference>
<dbReference type="EMBL" id="FNYC01000004">
    <property type="protein sequence ID" value="SEJ10009.1"/>
    <property type="molecule type" value="Genomic_DNA"/>
</dbReference>
<evidence type="ECO:0000256" key="4">
    <source>
        <dbReference type="SAM" id="SignalP"/>
    </source>
</evidence>
<dbReference type="InterPro" id="IPR024535">
    <property type="entry name" value="RHGA/B-epi-like_pectate_lyase"/>
</dbReference>
<dbReference type="InterPro" id="IPR006626">
    <property type="entry name" value="PbH1"/>
</dbReference>
<keyword evidence="2" id="KW-0119">Carbohydrate metabolism</keyword>
<keyword evidence="1" id="KW-0677">Repeat</keyword>
<sequence>MSHLLRTRFSLIQKPLALAAATLLLSAIALPAAATNWWNPTPALTIGTASVNVRDKGALGNGVHDDTAAFQAAVNALPSTGGTVVVPPGTYMINALTSVRLRSKMRLQLDPLAQVKAIANSSDRYIMFKLWNLNNVEITGGQIIGERVAHVGTTGQWGYGVAIQGSSKVFVHDISISNCWGDGIFIGTATSGTTTVKASDVTLNQVVSTNNRRQGLSITPAQRVYVVNSTFTGQNGTAPQAGIDIEPGKLGATYVRIENSNLSSNVGNGLEMHAYVANLDVVGSTLKNNHGYGALSVSATFGNLVGNTFNQNGLAGVGLNSTTHDFAVVNNSITFNSTRYVSPTSTKGSATRDLSVASTTSNITLSGNLLTGQ</sequence>
<evidence type="ECO:0000256" key="2">
    <source>
        <dbReference type="ARBA" id="ARBA00023277"/>
    </source>
</evidence>
<protein>
    <submittedName>
        <fullName evidence="6">Pectate lyase superfamily protein</fullName>
    </submittedName>
</protein>
<gene>
    <name evidence="6" type="ORF">SAMN04487997_2514</name>
</gene>
<evidence type="ECO:0000313" key="7">
    <source>
        <dbReference type="Proteomes" id="UP000199420"/>
    </source>
</evidence>
<proteinExistence type="predicted"/>
<evidence type="ECO:0000256" key="1">
    <source>
        <dbReference type="ARBA" id="ARBA00022737"/>
    </source>
</evidence>
<dbReference type="STRING" id="529704.SAMN02927913_3139"/>
<accession>A0A1H6VZE1</accession>
<feature type="domain" description="Rhamnogalacturonase A/B/Epimerase-like pectate lyase" evidence="5">
    <location>
        <begin position="51"/>
        <end position="236"/>
    </location>
</feature>
<dbReference type="RefSeq" id="WP_175483755.1">
    <property type="nucleotide sequence ID" value="NZ_FNYC01000004.1"/>
</dbReference>
<dbReference type="SMART" id="SM00710">
    <property type="entry name" value="PbH1"/>
    <property type="match status" value="7"/>
</dbReference>
<dbReference type="GO" id="GO:0016829">
    <property type="term" value="F:lyase activity"/>
    <property type="evidence" value="ECO:0007669"/>
    <property type="project" value="UniProtKB-KW"/>
</dbReference>
<feature type="signal peptide" evidence="4">
    <location>
        <begin position="1"/>
        <end position="34"/>
    </location>
</feature>
<dbReference type="Proteomes" id="UP000199420">
    <property type="component" value="Unassembled WGS sequence"/>
</dbReference>
<dbReference type="AlphaFoldDB" id="A0A1H6VZE1"/>
<keyword evidence="7" id="KW-1185">Reference proteome</keyword>
<dbReference type="PANTHER" id="PTHR31736">
    <property type="match status" value="1"/>
</dbReference>
<keyword evidence="6" id="KW-0456">Lyase</keyword>
<keyword evidence="4" id="KW-0732">Signal</keyword>
<dbReference type="PANTHER" id="PTHR31736:SF9">
    <property type="entry name" value="ENDO-XYLOGALACTURONAN HYDROLASE A-RELATED"/>
    <property type="match status" value="1"/>
</dbReference>
<dbReference type="Pfam" id="PF12708">
    <property type="entry name" value="Pect-lyase_RHGA_epim"/>
    <property type="match status" value="1"/>
</dbReference>
<dbReference type="GO" id="GO:0000272">
    <property type="term" value="P:polysaccharide catabolic process"/>
    <property type="evidence" value="ECO:0007669"/>
    <property type="project" value="UniProtKB-KW"/>
</dbReference>
<evidence type="ECO:0000256" key="3">
    <source>
        <dbReference type="ARBA" id="ARBA00023326"/>
    </source>
</evidence>